<dbReference type="Proteomes" id="UP001500731">
    <property type="component" value="Unassembled WGS sequence"/>
</dbReference>
<accession>A0ABP8P6F6</accession>
<dbReference type="EMBL" id="BAABGP010000007">
    <property type="protein sequence ID" value="GAA4481287.1"/>
    <property type="molecule type" value="Genomic_DNA"/>
</dbReference>
<dbReference type="RefSeq" id="WP_345184897.1">
    <property type="nucleotide sequence ID" value="NZ_BAABGP010000007.1"/>
</dbReference>
<reference evidence="2" key="1">
    <citation type="journal article" date="2019" name="Int. J. Syst. Evol. Microbiol.">
        <title>The Global Catalogue of Microorganisms (GCM) 10K type strain sequencing project: providing services to taxonomists for standard genome sequencing and annotation.</title>
        <authorList>
            <consortium name="The Broad Institute Genomics Platform"/>
            <consortium name="The Broad Institute Genome Sequencing Center for Infectious Disease"/>
            <person name="Wu L."/>
            <person name="Ma J."/>
        </authorList>
    </citation>
    <scope>NUCLEOTIDE SEQUENCE [LARGE SCALE GENOMIC DNA]</scope>
    <source>
        <strain evidence="2">JCM 17839</strain>
    </source>
</reference>
<proteinExistence type="predicted"/>
<sequence length="176" mass="19115">MNSDWATVIRIADHAGLNGVELAAAATRHGVSAELVAEGFARATRLRSERGDGDPYPFTVFEATPPGMIDLRVLDQADWWVDVLRTPHRISDRVDFSDLYLANVIRHLIRSAGAYWVRVAVYDPAASFSDPLSWMKGTVLMGALRGEASRRLVADLNPPMAESPRAASSGDGAPRG</sequence>
<gene>
    <name evidence="1" type="ORF">GCM10023171_09510</name>
</gene>
<name>A0ABP8P6F6_9MICO</name>
<keyword evidence="2" id="KW-1185">Reference proteome</keyword>
<comment type="caution">
    <text evidence="1">The sequence shown here is derived from an EMBL/GenBank/DDBJ whole genome shotgun (WGS) entry which is preliminary data.</text>
</comment>
<evidence type="ECO:0000313" key="2">
    <source>
        <dbReference type="Proteomes" id="UP001500731"/>
    </source>
</evidence>
<organism evidence="1 2">
    <name type="scientific">Microbacterium panaciterrae</name>
    <dbReference type="NCBI Taxonomy" id="985759"/>
    <lineage>
        <taxon>Bacteria</taxon>
        <taxon>Bacillati</taxon>
        <taxon>Actinomycetota</taxon>
        <taxon>Actinomycetes</taxon>
        <taxon>Micrococcales</taxon>
        <taxon>Microbacteriaceae</taxon>
        <taxon>Microbacterium</taxon>
    </lineage>
</organism>
<protein>
    <submittedName>
        <fullName evidence="1">Uncharacterized protein</fullName>
    </submittedName>
</protein>
<evidence type="ECO:0000313" key="1">
    <source>
        <dbReference type="EMBL" id="GAA4481287.1"/>
    </source>
</evidence>